<evidence type="ECO:0000256" key="3">
    <source>
        <dbReference type="ARBA" id="ARBA00022643"/>
    </source>
</evidence>
<keyword evidence="5 7" id="KW-0560">Oxidoreductase</keyword>
<dbReference type="Pfam" id="PF00724">
    <property type="entry name" value="Oxidored_FMN"/>
    <property type="match status" value="1"/>
</dbReference>
<dbReference type="CDD" id="cd02932">
    <property type="entry name" value="OYE_YqiM_FMN"/>
    <property type="match status" value="1"/>
</dbReference>
<feature type="domain" description="NADH:flavin oxidoreductase/NADH oxidase N-terminal" evidence="6">
    <location>
        <begin position="4"/>
        <end position="339"/>
    </location>
</feature>
<sequence>MSSKLFTPIQLGGITLANRIVIAPMCQYSADDGCIGDWHAMHLPNLVLSGAGLLVIEATGVTREARISHGCVGLYSDHNEAALARVLAVCRRISNMPIGIQLAHAGRKASAQVHWAGGGALPATESPWPTQAPSAIPFADDWHTPQALDLSGMRRIVDAFAAAAARTVRLGLDAVELHAAHGYLLHQFMSPLSNRRSDAYGGSLENRLRFPLEVAAALREVLPRDKCLGARITASDWMEGGAGPEVAVALARELKRIGYDYVCVTSGGLVPAAKIIAGPGYQVPFAAQVKRESGIATRAVGMIADPAQAEAVIASGQADMVALARAFLDDPRWGWHAAERLGAKVDYPPQYLRSRPDLWPGSKLARRQ</sequence>
<name>A0A1J5RJJ7_9ZZZZ</name>
<dbReference type="EMBL" id="MLJW01000152">
    <property type="protein sequence ID" value="OIQ96238.1"/>
    <property type="molecule type" value="Genomic_DNA"/>
</dbReference>
<dbReference type="GO" id="GO:0010181">
    <property type="term" value="F:FMN binding"/>
    <property type="evidence" value="ECO:0007669"/>
    <property type="project" value="InterPro"/>
</dbReference>
<gene>
    <name evidence="7" type="primary">namA_6</name>
    <name evidence="7" type="ORF">GALL_217550</name>
</gene>
<reference evidence="7" key="1">
    <citation type="submission" date="2016-10" db="EMBL/GenBank/DDBJ databases">
        <title>Sequence of Gallionella enrichment culture.</title>
        <authorList>
            <person name="Poehlein A."/>
            <person name="Muehling M."/>
            <person name="Daniel R."/>
        </authorList>
    </citation>
    <scope>NUCLEOTIDE SEQUENCE</scope>
</reference>
<dbReference type="PANTHER" id="PTHR43303:SF4">
    <property type="entry name" value="NADPH DEHYDROGENASE C23G7.10C-RELATED"/>
    <property type="match status" value="1"/>
</dbReference>
<dbReference type="SUPFAM" id="SSF51395">
    <property type="entry name" value="FMN-linked oxidoreductases"/>
    <property type="match status" value="1"/>
</dbReference>
<comment type="cofactor">
    <cofactor evidence="1">
        <name>FMN</name>
        <dbReference type="ChEBI" id="CHEBI:58210"/>
    </cofactor>
</comment>
<dbReference type="AlphaFoldDB" id="A0A1J5RJJ7"/>
<keyword evidence="4" id="KW-0521">NADP</keyword>
<evidence type="ECO:0000313" key="7">
    <source>
        <dbReference type="EMBL" id="OIQ96238.1"/>
    </source>
</evidence>
<dbReference type="GO" id="GO:0003959">
    <property type="term" value="F:NADPH dehydrogenase activity"/>
    <property type="evidence" value="ECO:0007669"/>
    <property type="project" value="UniProtKB-EC"/>
</dbReference>
<evidence type="ECO:0000256" key="4">
    <source>
        <dbReference type="ARBA" id="ARBA00022857"/>
    </source>
</evidence>
<evidence type="ECO:0000256" key="5">
    <source>
        <dbReference type="ARBA" id="ARBA00023002"/>
    </source>
</evidence>
<dbReference type="InterPro" id="IPR044152">
    <property type="entry name" value="YqjM-like"/>
</dbReference>
<protein>
    <submittedName>
        <fullName evidence="7">NADPH dehydrogenase</fullName>
        <ecNumber evidence="7">1.6.99.1</ecNumber>
    </submittedName>
</protein>
<organism evidence="7">
    <name type="scientific">mine drainage metagenome</name>
    <dbReference type="NCBI Taxonomy" id="410659"/>
    <lineage>
        <taxon>unclassified sequences</taxon>
        <taxon>metagenomes</taxon>
        <taxon>ecological metagenomes</taxon>
    </lineage>
</organism>
<dbReference type="InterPro" id="IPR013785">
    <property type="entry name" value="Aldolase_TIM"/>
</dbReference>
<evidence type="ECO:0000256" key="2">
    <source>
        <dbReference type="ARBA" id="ARBA00022630"/>
    </source>
</evidence>
<keyword evidence="2" id="KW-0285">Flavoprotein</keyword>
<dbReference type="Gene3D" id="3.20.20.70">
    <property type="entry name" value="Aldolase class I"/>
    <property type="match status" value="1"/>
</dbReference>
<accession>A0A1J5RJJ7</accession>
<dbReference type="PANTHER" id="PTHR43303">
    <property type="entry name" value="NADPH DEHYDROGENASE C23G7.10C-RELATED"/>
    <property type="match status" value="1"/>
</dbReference>
<dbReference type="GO" id="GO:0050661">
    <property type="term" value="F:NADP binding"/>
    <property type="evidence" value="ECO:0007669"/>
    <property type="project" value="InterPro"/>
</dbReference>
<evidence type="ECO:0000256" key="1">
    <source>
        <dbReference type="ARBA" id="ARBA00001917"/>
    </source>
</evidence>
<dbReference type="InterPro" id="IPR001155">
    <property type="entry name" value="OxRdtase_FMN_N"/>
</dbReference>
<dbReference type="EC" id="1.6.99.1" evidence="7"/>
<keyword evidence="3" id="KW-0288">FMN</keyword>
<comment type="caution">
    <text evidence="7">The sequence shown here is derived from an EMBL/GenBank/DDBJ whole genome shotgun (WGS) entry which is preliminary data.</text>
</comment>
<evidence type="ECO:0000259" key="6">
    <source>
        <dbReference type="Pfam" id="PF00724"/>
    </source>
</evidence>
<proteinExistence type="predicted"/>